<sequence>MRVSELVSQAGICWLMPPAVRFYGVMGSLLLASLGTVVAAIWLGYPEMGLLPWVGLVFGGIVLLMMILPRNWQRWRLAELAWDESHLYLLNGSNDKALALSRAALVGIERTRQIGHDGQWLTFSLDLRLDPAALADATTLLGLTREATHEVAPGIYRFGFKRAWHGRRALAGILSTLQPPRADYFLDNLPQSSDTASDSN</sequence>
<evidence type="ECO:0000313" key="2">
    <source>
        <dbReference type="EMBL" id="MFC5707295.1"/>
    </source>
</evidence>
<keyword evidence="1" id="KW-0472">Membrane</keyword>
<name>A0ABW0YHX8_9GAMM</name>
<gene>
    <name evidence="2" type="ORF">ACFPVW_14830</name>
</gene>
<comment type="caution">
    <text evidence="2">The sequence shown here is derived from an EMBL/GenBank/DDBJ whole genome shotgun (WGS) entry which is preliminary data.</text>
</comment>
<keyword evidence="1" id="KW-0812">Transmembrane</keyword>
<evidence type="ECO:0000313" key="3">
    <source>
        <dbReference type="Proteomes" id="UP001596132"/>
    </source>
</evidence>
<accession>A0ABW0YHX8</accession>
<protein>
    <submittedName>
        <fullName evidence="2">Uncharacterized protein</fullName>
    </submittedName>
</protein>
<feature type="transmembrane region" description="Helical" evidence="1">
    <location>
        <begin position="50"/>
        <end position="68"/>
    </location>
</feature>
<organism evidence="2 3">
    <name type="scientific">Aeromonas eucrenophila</name>
    <dbReference type="NCBI Taxonomy" id="649"/>
    <lineage>
        <taxon>Bacteria</taxon>
        <taxon>Pseudomonadati</taxon>
        <taxon>Pseudomonadota</taxon>
        <taxon>Gammaproteobacteria</taxon>
        <taxon>Aeromonadales</taxon>
        <taxon>Aeromonadaceae</taxon>
        <taxon>Aeromonas</taxon>
    </lineage>
</organism>
<keyword evidence="1" id="KW-1133">Transmembrane helix</keyword>
<dbReference type="Proteomes" id="UP001596132">
    <property type="component" value="Unassembled WGS sequence"/>
</dbReference>
<keyword evidence="3" id="KW-1185">Reference proteome</keyword>
<dbReference type="RefSeq" id="WP_042640771.1">
    <property type="nucleotide sequence ID" value="NZ_CDDF01000005.1"/>
</dbReference>
<evidence type="ECO:0000256" key="1">
    <source>
        <dbReference type="SAM" id="Phobius"/>
    </source>
</evidence>
<dbReference type="EMBL" id="JBHSPP010000016">
    <property type="protein sequence ID" value="MFC5707295.1"/>
    <property type="molecule type" value="Genomic_DNA"/>
</dbReference>
<reference evidence="3" key="1">
    <citation type="journal article" date="2019" name="Int. J. Syst. Evol. Microbiol.">
        <title>The Global Catalogue of Microorganisms (GCM) 10K type strain sequencing project: providing services to taxonomists for standard genome sequencing and annotation.</title>
        <authorList>
            <consortium name="The Broad Institute Genomics Platform"/>
            <consortium name="The Broad Institute Genome Sequencing Center for Infectious Disease"/>
            <person name="Wu L."/>
            <person name="Ma J."/>
        </authorList>
    </citation>
    <scope>NUCLEOTIDE SEQUENCE [LARGE SCALE GENOMIC DNA]</scope>
    <source>
        <strain evidence="3">KCTC 15012</strain>
    </source>
</reference>
<feature type="transmembrane region" description="Helical" evidence="1">
    <location>
        <begin position="20"/>
        <end position="44"/>
    </location>
</feature>
<proteinExistence type="predicted"/>